<dbReference type="CDD" id="cd07438">
    <property type="entry name" value="PHP_HisPPase_AMP"/>
    <property type="match status" value="1"/>
</dbReference>
<dbReference type="Gene3D" id="1.10.150.650">
    <property type="match status" value="1"/>
</dbReference>
<dbReference type="InterPro" id="IPR016195">
    <property type="entry name" value="Pol/histidinol_Pase-like"/>
</dbReference>
<dbReference type="InterPro" id="IPR004013">
    <property type="entry name" value="PHP_dom"/>
</dbReference>
<dbReference type="InterPro" id="IPR003141">
    <property type="entry name" value="Pol/His_phosphatase_N"/>
</dbReference>
<dbReference type="InterPro" id="IPR052018">
    <property type="entry name" value="PHP_domain"/>
</dbReference>
<dbReference type="SMART" id="SM00481">
    <property type="entry name" value="POLIIIAc"/>
    <property type="match status" value="1"/>
</dbReference>
<protein>
    <submittedName>
        <fullName evidence="2">COG0613, Predicted metal-dependent phosphoesterases (PHP family)</fullName>
    </submittedName>
</protein>
<evidence type="ECO:0000259" key="1">
    <source>
        <dbReference type="SMART" id="SM00481"/>
    </source>
</evidence>
<feature type="domain" description="Polymerase/histidinol phosphatase N-terminal" evidence="1">
    <location>
        <begin position="3"/>
        <end position="66"/>
    </location>
</feature>
<dbReference type="GO" id="GO:0035312">
    <property type="term" value="F:5'-3' DNA exonuclease activity"/>
    <property type="evidence" value="ECO:0007669"/>
    <property type="project" value="TreeGrafter"/>
</dbReference>
<dbReference type="Pfam" id="PF02811">
    <property type="entry name" value="PHP"/>
    <property type="match status" value="1"/>
</dbReference>
<proteinExistence type="predicted"/>
<evidence type="ECO:0000313" key="2">
    <source>
        <dbReference type="EMBL" id="VAW42724.1"/>
    </source>
</evidence>
<dbReference type="SUPFAM" id="SSF89550">
    <property type="entry name" value="PHP domain-like"/>
    <property type="match status" value="1"/>
</dbReference>
<dbReference type="PANTHER" id="PTHR42924">
    <property type="entry name" value="EXONUCLEASE"/>
    <property type="match status" value="1"/>
</dbReference>
<organism evidence="2">
    <name type="scientific">hydrothermal vent metagenome</name>
    <dbReference type="NCBI Taxonomy" id="652676"/>
    <lineage>
        <taxon>unclassified sequences</taxon>
        <taxon>metagenomes</taxon>
        <taxon>ecological metagenomes</taxon>
    </lineage>
</organism>
<accession>A0A3B0WGK5</accession>
<dbReference type="Gene3D" id="3.20.20.140">
    <property type="entry name" value="Metal-dependent hydrolases"/>
    <property type="match status" value="1"/>
</dbReference>
<dbReference type="PANTHER" id="PTHR42924:SF3">
    <property type="entry name" value="POLYMERASE_HISTIDINOL PHOSPHATASE N-TERMINAL DOMAIN-CONTAINING PROTEIN"/>
    <property type="match status" value="1"/>
</dbReference>
<gene>
    <name evidence="2" type="ORF">MNBD_GAMMA01-1422</name>
</gene>
<dbReference type="EMBL" id="UOEW01000374">
    <property type="protein sequence ID" value="VAW42724.1"/>
    <property type="molecule type" value="Genomic_DNA"/>
</dbReference>
<name>A0A3B0WGK5_9ZZZZ</name>
<reference evidence="2" key="1">
    <citation type="submission" date="2018-06" db="EMBL/GenBank/DDBJ databases">
        <authorList>
            <person name="Zhirakovskaya E."/>
        </authorList>
    </citation>
    <scope>NUCLEOTIDE SEQUENCE</scope>
</reference>
<dbReference type="GO" id="GO:0004534">
    <property type="term" value="F:5'-3' RNA exonuclease activity"/>
    <property type="evidence" value="ECO:0007669"/>
    <property type="project" value="TreeGrafter"/>
</dbReference>
<sequence length="272" mass="30448">MIVDLHCHSTHSDGVLTPQQLVTLAEKNNIEILAITDHDNIDAYQDLAKIKTKVKLVTGVEFSTTWSRIGIHIVALNFDINAQNMQQAVAFQAKARISRAKIISQKLEKYGVFNAYEKVLTANENKQIGRPDFARLLVKEGVAKDFAQAFKKFLGAGKRGDVKNQWLSMEEIINVTKLAGGVAVLAHPLYYKLTNNKLNRLVQHFKDSGGIGIEVINGKQNPEKIEYLLKLCKQFNLQASIGSDFHQSTSWNHLGYNSKLIGNVATVWDDFI</sequence>
<dbReference type="AlphaFoldDB" id="A0A3B0WGK5"/>